<keyword evidence="2" id="KW-1185">Reference proteome</keyword>
<protein>
    <submittedName>
        <fullName evidence="1">Uncharacterized protein</fullName>
    </submittedName>
</protein>
<accession>A0ACC1IR55</accession>
<organism evidence="1 2">
    <name type="scientific">Kickxella alabastrina</name>
    <dbReference type="NCBI Taxonomy" id="61397"/>
    <lineage>
        <taxon>Eukaryota</taxon>
        <taxon>Fungi</taxon>
        <taxon>Fungi incertae sedis</taxon>
        <taxon>Zoopagomycota</taxon>
        <taxon>Kickxellomycotina</taxon>
        <taxon>Kickxellomycetes</taxon>
        <taxon>Kickxellales</taxon>
        <taxon>Kickxellaceae</taxon>
        <taxon>Kickxella</taxon>
    </lineage>
</organism>
<dbReference type="Proteomes" id="UP001150581">
    <property type="component" value="Unassembled WGS sequence"/>
</dbReference>
<evidence type="ECO:0000313" key="1">
    <source>
        <dbReference type="EMBL" id="KAJ1899267.1"/>
    </source>
</evidence>
<gene>
    <name evidence="1" type="ORF">LPJ66_002222</name>
</gene>
<evidence type="ECO:0000313" key="2">
    <source>
        <dbReference type="Proteomes" id="UP001150581"/>
    </source>
</evidence>
<proteinExistence type="predicted"/>
<dbReference type="EMBL" id="JANBPG010000167">
    <property type="protein sequence ID" value="KAJ1899267.1"/>
    <property type="molecule type" value="Genomic_DNA"/>
</dbReference>
<reference evidence="1" key="1">
    <citation type="submission" date="2022-07" db="EMBL/GenBank/DDBJ databases">
        <title>Phylogenomic reconstructions and comparative analyses of Kickxellomycotina fungi.</title>
        <authorList>
            <person name="Reynolds N.K."/>
            <person name="Stajich J.E."/>
            <person name="Barry K."/>
            <person name="Grigoriev I.V."/>
            <person name="Crous P."/>
            <person name="Smith M.E."/>
        </authorList>
    </citation>
    <scope>NUCLEOTIDE SEQUENCE</scope>
    <source>
        <strain evidence="1">Benny 63K</strain>
    </source>
</reference>
<name>A0ACC1IR55_9FUNG</name>
<sequence length="208" mass="22787">MEEERPGSYSQRRRGGSVSGNGSNGSSTVNSPTLLKTHGDYYQTEAPAHQLHQKCGWYASSTLQRNNTTKTVTQNDLDADCKALGTRGRQDRRLSTPRSISYGRQLPQGHAYYTPLSLPATPEGEDVANTPEVRYHRYSPPLPLAQGDMRSSISSMTTIAASADKAGIKRYDTTDDMHILNGLTPSVNKPGNQYAYLPPRSKNLAVTN</sequence>
<comment type="caution">
    <text evidence="1">The sequence shown here is derived from an EMBL/GenBank/DDBJ whole genome shotgun (WGS) entry which is preliminary data.</text>
</comment>